<evidence type="ECO:0000313" key="2">
    <source>
        <dbReference type="Proteomes" id="UP000229334"/>
    </source>
</evidence>
<gene>
    <name evidence="1" type="ORF">COX02_00830</name>
</gene>
<dbReference type="EMBL" id="PCSX01000014">
    <property type="protein sequence ID" value="PIP58338.1"/>
    <property type="molecule type" value="Genomic_DNA"/>
</dbReference>
<accession>A0A2H0BMW2</accession>
<sequence>MSAIEVTRNGNETSSSVLRRFTKRVTGAGALKRVRKTQYAERSKSTLKQKNEALKRITRSTEYERLRKLGKIKDVFRRK</sequence>
<protein>
    <recommendedName>
        <fullName evidence="3">30S ribosomal protein S21</fullName>
    </recommendedName>
</protein>
<dbReference type="AlphaFoldDB" id="A0A2H0BMW2"/>
<reference evidence="1 2" key="1">
    <citation type="submission" date="2017-09" db="EMBL/GenBank/DDBJ databases">
        <title>Depth-based differentiation of microbial function through sediment-hosted aquifers and enrichment of novel symbionts in the deep terrestrial subsurface.</title>
        <authorList>
            <person name="Probst A.J."/>
            <person name="Ladd B."/>
            <person name="Jarett J.K."/>
            <person name="Geller-Mcgrath D.E."/>
            <person name="Sieber C.M."/>
            <person name="Emerson J.B."/>
            <person name="Anantharaman K."/>
            <person name="Thomas B.C."/>
            <person name="Malmstrom R."/>
            <person name="Stieglmeier M."/>
            <person name="Klingl A."/>
            <person name="Woyke T."/>
            <person name="Ryan C.M."/>
            <person name="Banfield J.F."/>
        </authorList>
    </citation>
    <scope>NUCLEOTIDE SEQUENCE [LARGE SCALE GENOMIC DNA]</scope>
    <source>
        <strain evidence="1">CG22_combo_CG10-13_8_21_14_all_37_9</strain>
    </source>
</reference>
<proteinExistence type="predicted"/>
<organism evidence="1 2">
    <name type="scientific">Candidatus Vogelbacteria bacterium CG22_combo_CG10-13_8_21_14_all_37_9</name>
    <dbReference type="NCBI Taxonomy" id="1975046"/>
    <lineage>
        <taxon>Bacteria</taxon>
        <taxon>Candidatus Vogeliibacteriota</taxon>
    </lineage>
</organism>
<evidence type="ECO:0008006" key="3">
    <source>
        <dbReference type="Google" id="ProtNLM"/>
    </source>
</evidence>
<evidence type="ECO:0000313" key="1">
    <source>
        <dbReference type="EMBL" id="PIP58338.1"/>
    </source>
</evidence>
<comment type="caution">
    <text evidence="1">The sequence shown here is derived from an EMBL/GenBank/DDBJ whole genome shotgun (WGS) entry which is preliminary data.</text>
</comment>
<name>A0A2H0BMW2_9BACT</name>
<dbReference type="Proteomes" id="UP000229334">
    <property type="component" value="Unassembled WGS sequence"/>
</dbReference>